<proteinExistence type="predicted"/>
<name>A0ABQ5J5P6_9ASTR</name>
<accession>A0ABQ5J5P6</accession>
<feature type="region of interest" description="Disordered" evidence="1">
    <location>
        <begin position="26"/>
        <end position="63"/>
    </location>
</feature>
<evidence type="ECO:0000256" key="1">
    <source>
        <dbReference type="SAM" id="MobiDB-lite"/>
    </source>
</evidence>
<dbReference type="PANTHER" id="PTHR33116">
    <property type="entry name" value="REVERSE TRANSCRIPTASE ZINC-BINDING DOMAIN-CONTAINING PROTEIN-RELATED-RELATED"/>
    <property type="match status" value="1"/>
</dbReference>
<gene>
    <name evidence="2" type="ORF">Tco_1124230</name>
</gene>
<dbReference type="PANTHER" id="PTHR33116:SF79">
    <property type="entry name" value="REVERSE TRANSCRIPTASE DOMAIN, ZINC FINGER, CCHC-TYPE-RELATED"/>
    <property type="match status" value="1"/>
</dbReference>
<comment type="caution">
    <text evidence="2">The sequence shown here is derived from an EMBL/GenBank/DDBJ whole genome shotgun (WGS) entry which is preliminary data.</text>
</comment>
<keyword evidence="3" id="KW-1185">Reference proteome</keyword>
<organism evidence="2 3">
    <name type="scientific">Tanacetum coccineum</name>
    <dbReference type="NCBI Taxonomy" id="301880"/>
    <lineage>
        <taxon>Eukaryota</taxon>
        <taxon>Viridiplantae</taxon>
        <taxon>Streptophyta</taxon>
        <taxon>Embryophyta</taxon>
        <taxon>Tracheophyta</taxon>
        <taxon>Spermatophyta</taxon>
        <taxon>Magnoliopsida</taxon>
        <taxon>eudicotyledons</taxon>
        <taxon>Gunneridae</taxon>
        <taxon>Pentapetalae</taxon>
        <taxon>asterids</taxon>
        <taxon>campanulids</taxon>
        <taxon>Asterales</taxon>
        <taxon>Asteraceae</taxon>
        <taxon>Asteroideae</taxon>
        <taxon>Anthemideae</taxon>
        <taxon>Anthemidinae</taxon>
        <taxon>Tanacetum</taxon>
    </lineage>
</organism>
<sequence length="599" mass="67956">MQADLSSLKSDTSEIKSMMTKIYQAFKADIEEPPSHTEGEHVTKEDDTKKVESDKAEEEPTRAVPISTISPLTDPILEIHVPQQTTPVTQGEGKGIATDEQLKSTKKLVPASKVVREDLDEPIRVPYMINEKMHYLTNDEINSHLEKEDKIKKAAEEAKRLEITNTKVIKIVQEEAEKIGIDPKKIISAKAGEKFKKAQDAKIQVHKRQHTKKAKRLMELNKKRFEQYKWTISSRLNPEPNTDVKIHPNSKPAVLTVYKNNDKRNFQRYERLKKIPEELRIQSALPAPEQAPSQSSGRKRKHMELEPEIKLPGLECNRSLPKGVPFMNNMVIEEPEYGIFFTDVFVMASMIKTLENARFSLNLKKLIDEHADQEKLQSKRVKLEVVGINGEALSEMARWIGCGIGEFPFTYLGLSIGENMLVSNCGKIQKRLADWKAKSMSFGGHLTLIGEEIDEVGLELSSSWGGVLANRKDTLFWVDRRKDSSVSEKGHGIMACGGGFGIGLERFGVGDKWRWSLSEDGEFMTKNLSRMVEDKILYTDRGGQETIWNKLVLKKVNIFVWIALNERLPVRDALDKRGIDLDLVFVQVATTVRKRVLIA</sequence>
<feature type="compositionally biased region" description="Basic and acidic residues" evidence="1">
    <location>
        <begin position="28"/>
        <end position="61"/>
    </location>
</feature>
<protein>
    <submittedName>
        <fullName evidence="2">Retrovirus-related pol polyprotein from transposon TNT 1-94</fullName>
    </submittedName>
</protein>
<reference evidence="2" key="1">
    <citation type="journal article" date="2022" name="Int. J. Mol. Sci.">
        <title>Draft Genome of Tanacetum Coccineum: Genomic Comparison of Closely Related Tanacetum-Family Plants.</title>
        <authorList>
            <person name="Yamashiro T."/>
            <person name="Shiraishi A."/>
            <person name="Nakayama K."/>
            <person name="Satake H."/>
        </authorList>
    </citation>
    <scope>NUCLEOTIDE SEQUENCE</scope>
</reference>
<feature type="region of interest" description="Disordered" evidence="1">
    <location>
        <begin position="280"/>
        <end position="305"/>
    </location>
</feature>
<dbReference type="EMBL" id="BQNB010021573">
    <property type="protein sequence ID" value="GJU07800.1"/>
    <property type="molecule type" value="Genomic_DNA"/>
</dbReference>
<reference evidence="2" key="2">
    <citation type="submission" date="2022-01" db="EMBL/GenBank/DDBJ databases">
        <authorList>
            <person name="Yamashiro T."/>
            <person name="Shiraishi A."/>
            <person name="Satake H."/>
            <person name="Nakayama K."/>
        </authorList>
    </citation>
    <scope>NUCLEOTIDE SEQUENCE</scope>
</reference>
<evidence type="ECO:0000313" key="2">
    <source>
        <dbReference type="EMBL" id="GJU07800.1"/>
    </source>
</evidence>
<evidence type="ECO:0000313" key="3">
    <source>
        <dbReference type="Proteomes" id="UP001151760"/>
    </source>
</evidence>
<dbReference type="Proteomes" id="UP001151760">
    <property type="component" value="Unassembled WGS sequence"/>
</dbReference>